<dbReference type="Proteomes" id="UP000006039">
    <property type="component" value="Unassembled WGS sequence"/>
</dbReference>
<sequence length="76" mass="8569">MSLASVFRTAMSSRLKNRRLPVAGSRLIDLSTRGLSIRDGHGATALHAHQLVPPRKSPEHTRQPGLCRWERRSVMR</sequence>
<dbReference type="AlphaFoldDB" id="J3NPS1"/>
<evidence type="ECO:0000313" key="3">
    <source>
        <dbReference type="Proteomes" id="UP000006039"/>
    </source>
</evidence>
<proteinExistence type="predicted"/>
<reference evidence="1" key="3">
    <citation type="submission" date="2010-09" db="EMBL/GenBank/DDBJ databases">
        <title>Annotation of Gaeumannomyces graminis var. tritici R3-111a-1.</title>
        <authorList>
            <consortium name="The Broad Institute Genome Sequencing Platform"/>
            <person name="Ma L.-J."/>
            <person name="Dead R."/>
            <person name="Young S.K."/>
            <person name="Zeng Q."/>
            <person name="Gargeya S."/>
            <person name="Fitzgerald M."/>
            <person name="Haas B."/>
            <person name="Abouelleil A."/>
            <person name="Alvarado L."/>
            <person name="Arachchi H.M."/>
            <person name="Berlin A."/>
            <person name="Brown A."/>
            <person name="Chapman S.B."/>
            <person name="Chen Z."/>
            <person name="Dunbar C."/>
            <person name="Freedman E."/>
            <person name="Gearin G."/>
            <person name="Gellesch M."/>
            <person name="Goldberg J."/>
            <person name="Griggs A."/>
            <person name="Gujja S."/>
            <person name="Heiman D."/>
            <person name="Howarth C."/>
            <person name="Larson L."/>
            <person name="Lui A."/>
            <person name="MacDonald P.J.P."/>
            <person name="Mehta T."/>
            <person name="Montmayeur A."/>
            <person name="Murphy C."/>
            <person name="Neiman D."/>
            <person name="Pearson M."/>
            <person name="Priest M."/>
            <person name="Roberts A."/>
            <person name="Saif S."/>
            <person name="Shea T."/>
            <person name="Shenoy N."/>
            <person name="Sisk P."/>
            <person name="Stolte C."/>
            <person name="Sykes S."/>
            <person name="Yandava C."/>
            <person name="Wortman J."/>
            <person name="Nusbaum C."/>
            <person name="Birren B."/>
        </authorList>
    </citation>
    <scope>NUCLEOTIDE SEQUENCE</scope>
    <source>
        <strain evidence="1">R3-111a-1</strain>
    </source>
</reference>
<keyword evidence="3" id="KW-1185">Reference proteome</keyword>
<evidence type="ECO:0000313" key="2">
    <source>
        <dbReference type="EnsemblFungi" id="EJT78176"/>
    </source>
</evidence>
<evidence type="ECO:0000313" key="1">
    <source>
        <dbReference type="EMBL" id="EJT78176.1"/>
    </source>
</evidence>
<accession>J3NPS1</accession>
<name>J3NPS1_GAET3</name>
<reference evidence="2" key="5">
    <citation type="submission" date="2018-04" db="UniProtKB">
        <authorList>
            <consortium name="EnsemblFungi"/>
        </authorList>
    </citation>
    <scope>IDENTIFICATION</scope>
    <source>
        <strain evidence="2">R3-111a-1</strain>
    </source>
</reference>
<dbReference type="EnsemblFungi" id="EJT78176">
    <property type="protein sequence ID" value="EJT78176"/>
    <property type="gene ID" value="GGTG_03278"/>
</dbReference>
<dbReference type="VEuPathDB" id="FungiDB:GGTG_03278"/>
<protein>
    <submittedName>
        <fullName evidence="1 2">Uncharacterized protein</fullName>
    </submittedName>
</protein>
<gene>
    <name evidence="2" type="primary">20343736</name>
    <name evidence="1" type="ORF">GGTG_03278</name>
</gene>
<dbReference type="HOGENOM" id="CLU_2654619_0_0_1"/>
<dbReference type="RefSeq" id="XP_009219321.1">
    <property type="nucleotide sequence ID" value="XM_009221057.1"/>
</dbReference>
<organism evidence="1">
    <name type="scientific">Gaeumannomyces tritici (strain R3-111a-1)</name>
    <name type="common">Wheat and barley take-all root rot fungus</name>
    <name type="synonym">Gaeumannomyces graminis var. tritici</name>
    <dbReference type="NCBI Taxonomy" id="644352"/>
    <lineage>
        <taxon>Eukaryota</taxon>
        <taxon>Fungi</taxon>
        <taxon>Dikarya</taxon>
        <taxon>Ascomycota</taxon>
        <taxon>Pezizomycotina</taxon>
        <taxon>Sordariomycetes</taxon>
        <taxon>Sordariomycetidae</taxon>
        <taxon>Magnaporthales</taxon>
        <taxon>Magnaporthaceae</taxon>
        <taxon>Gaeumannomyces</taxon>
    </lineage>
</organism>
<reference evidence="3" key="1">
    <citation type="submission" date="2010-07" db="EMBL/GenBank/DDBJ databases">
        <title>The genome sequence of Gaeumannomyces graminis var. tritici strain R3-111a-1.</title>
        <authorList>
            <consortium name="The Broad Institute Genome Sequencing Platform"/>
            <person name="Ma L.-J."/>
            <person name="Dead R."/>
            <person name="Young S."/>
            <person name="Zeng Q."/>
            <person name="Koehrsen M."/>
            <person name="Alvarado L."/>
            <person name="Berlin A."/>
            <person name="Chapman S.B."/>
            <person name="Chen Z."/>
            <person name="Freedman E."/>
            <person name="Gellesch M."/>
            <person name="Goldberg J."/>
            <person name="Griggs A."/>
            <person name="Gujja S."/>
            <person name="Heilman E.R."/>
            <person name="Heiman D."/>
            <person name="Hepburn T."/>
            <person name="Howarth C."/>
            <person name="Jen D."/>
            <person name="Larson L."/>
            <person name="Mehta T."/>
            <person name="Neiman D."/>
            <person name="Pearson M."/>
            <person name="Roberts A."/>
            <person name="Saif S."/>
            <person name="Shea T."/>
            <person name="Shenoy N."/>
            <person name="Sisk P."/>
            <person name="Stolte C."/>
            <person name="Sykes S."/>
            <person name="Walk T."/>
            <person name="White J."/>
            <person name="Yandava C."/>
            <person name="Haas B."/>
            <person name="Nusbaum C."/>
            <person name="Birren B."/>
        </authorList>
    </citation>
    <scope>NUCLEOTIDE SEQUENCE [LARGE SCALE GENOMIC DNA]</scope>
    <source>
        <strain evidence="3">R3-111a-1</strain>
    </source>
</reference>
<reference evidence="1" key="2">
    <citation type="submission" date="2010-07" db="EMBL/GenBank/DDBJ databases">
        <authorList>
            <consortium name="The Broad Institute Genome Sequencing Platform"/>
            <consortium name="Broad Institute Genome Sequencing Center for Infectious Disease"/>
            <person name="Ma L.-J."/>
            <person name="Dead R."/>
            <person name="Young S."/>
            <person name="Zeng Q."/>
            <person name="Koehrsen M."/>
            <person name="Alvarado L."/>
            <person name="Berlin A."/>
            <person name="Chapman S.B."/>
            <person name="Chen Z."/>
            <person name="Freedman E."/>
            <person name="Gellesch M."/>
            <person name="Goldberg J."/>
            <person name="Griggs A."/>
            <person name="Gujja S."/>
            <person name="Heilman E.R."/>
            <person name="Heiman D."/>
            <person name="Hepburn T."/>
            <person name="Howarth C."/>
            <person name="Jen D."/>
            <person name="Larson L."/>
            <person name="Mehta T."/>
            <person name="Neiman D."/>
            <person name="Pearson M."/>
            <person name="Roberts A."/>
            <person name="Saif S."/>
            <person name="Shea T."/>
            <person name="Shenoy N."/>
            <person name="Sisk P."/>
            <person name="Stolte C."/>
            <person name="Sykes S."/>
            <person name="Walk T."/>
            <person name="White J."/>
            <person name="Yandava C."/>
            <person name="Haas B."/>
            <person name="Nusbaum C."/>
            <person name="Birren B."/>
        </authorList>
    </citation>
    <scope>NUCLEOTIDE SEQUENCE</scope>
    <source>
        <strain evidence="1">R3-111a-1</strain>
    </source>
</reference>
<dbReference type="EMBL" id="GL385396">
    <property type="protein sequence ID" value="EJT78176.1"/>
    <property type="molecule type" value="Genomic_DNA"/>
</dbReference>
<reference evidence="2" key="4">
    <citation type="journal article" date="2015" name="G3 (Bethesda)">
        <title>Genome sequences of three phytopathogenic species of the Magnaporthaceae family of fungi.</title>
        <authorList>
            <person name="Okagaki L.H."/>
            <person name="Nunes C.C."/>
            <person name="Sailsbery J."/>
            <person name="Clay B."/>
            <person name="Brown D."/>
            <person name="John T."/>
            <person name="Oh Y."/>
            <person name="Young N."/>
            <person name="Fitzgerald M."/>
            <person name="Haas B.J."/>
            <person name="Zeng Q."/>
            <person name="Young S."/>
            <person name="Adiconis X."/>
            <person name="Fan L."/>
            <person name="Levin J.Z."/>
            <person name="Mitchell T.K."/>
            <person name="Okubara P.A."/>
            <person name="Farman M.L."/>
            <person name="Kohn L.M."/>
            <person name="Birren B."/>
            <person name="Ma L.-J."/>
            <person name="Dean R.A."/>
        </authorList>
    </citation>
    <scope>NUCLEOTIDE SEQUENCE</scope>
    <source>
        <strain evidence="2">R3-111a-1</strain>
    </source>
</reference>
<dbReference type="GeneID" id="20343736"/>